<dbReference type="Pfam" id="PF04325">
    <property type="entry name" value="DUF465"/>
    <property type="match status" value="1"/>
</dbReference>
<organism evidence="2 3">
    <name type="scientific">Sneathiella litorea</name>
    <dbReference type="NCBI Taxonomy" id="2606216"/>
    <lineage>
        <taxon>Bacteria</taxon>
        <taxon>Pseudomonadati</taxon>
        <taxon>Pseudomonadota</taxon>
        <taxon>Alphaproteobacteria</taxon>
        <taxon>Sneathiellales</taxon>
        <taxon>Sneathiellaceae</taxon>
        <taxon>Sneathiella</taxon>
    </lineage>
</organism>
<dbReference type="InterPro" id="IPR038444">
    <property type="entry name" value="DUF465_sf"/>
</dbReference>
<keyword evidence="3" id="KW-1185">Reference proteome</keyword>
<reference evidence="2 3" key="1">
    <citation type="submission" date="2019-12" db="EMBL/GenBank/DDBJ databases">
        <title>Snethiella sp. nov. sp. isolated from sea sand.</title>
        <authorList>
            <person name="Kim J."/>
            <person name="Jeong S.E."/>
            <person name="Jung H.S."/>
            <person name="Jeon C.O."/>
        </authorList>
    </citation>
    <scope>NUCLEOTIDE SEQUENCE [LARGE SCALE GENOMIC DNA]</scope>
    <source>
        <strain evidence="2 3">DP05</strain>
    </source>
</reference>
<comment type="caution">
    <text evidence="2">The sequence shown here is derived from an EMBL/GenBank/DDBJ whole genome shotgun (WGS) entry which is preliminary data.</text>
</comment>
<gene>
    <name evidence="2" type="ORF">GQE98_15170</name>
</gene>
<sequence length="60" mass="6840">MSTADHVAQLTEKHHRIEEKIENEMASPSADHVHISELKRKKLKIKEKISLLSAEGEVTH</sequence>
<dbReference type="RefSeq" id="WP_161316558.1">
    <property type="nucleotide sequence ID" value="NZ_WTUW01000009.1"/>
</dbReference>
<dbReference type="EMBL" id="WTUW01000009">
    <property type="protein sequence ID" value="MZR31978.1"/>
    <property type="molecule type" value="Genomic_DNA"/>
</dbReference>
<protein>
    <submittedName>
        <fullName evidence="2">DUF465 domain-containing protein</fullName>
    </submittedName>
</protein>
<keyword evidence="1" id="KW-0175">Coiled coil</keyword>
<evidence type="ECO:0000256" key="1">
    <source>
        <dbReference type="SAM" id="Coils"/>
    </source>
</evidence>
<dbReference type="InterPro" id="IPR007420">
    <property type="entry name" value="DUF465"/>
</dbReference>
<dbReference type="Gene3D" id="6.10.280.50">
    <property type="match status" value="1"/>
</dbReference>
<evidence type="ECO:0000313" key="2">
    <source>
        <dbReference type="EMBL" id="MZR31978.1"/>
    </source>
</evidence>
<accession>A0A6L8WA56</accession>
<feature type="coiled-coil region" evidence="1">
    <location>
        <begin position="7"/>
        <end position="55"/>
    </location>
</feature>
<dbReference type="Proteomes" id="UP000476030">
    <property type="component" value="Unassembled WGS sequence"/>
</dbReference>
<evidence type="ECO:0000313" key="3">
    <source>
        <dbReference type="Proteomes" id="UP000476030"/>
    </source>
</evidence>
<dbReference type="AlphaFoldDB" id="A0A6L8WA56"/>
<proteinExistence type="predicted"/>
<name>A0A6L8WA56_9PROT</name>